<name>A0ABT7FLA7_9RHOB</name>
<feature type="domain" description="Fido" evidence="1">
    <location>
        <begin position="357"/>
        <end position="501"/>
    </location>
</feature>
<dbReference type="InterPro" id="IPR040198">
    <property type="entry name" value="Fido_containing"/>
</dbReference>
<evidence type="ECO:0000259" key="1">
    <source>
        <dbReference type="PROSITE" id="PS51459"/>
    </source>
</evidence>
<accession>A0ABT7FLA7</accession>
<dbReference type="PANTHER" id="PTHR13504">
    <property type="entry name" value="FIDO DOMAIN-CONTAINING PROTEIN DDB_G0283145"/>
    <property type="match status" value="1"/>
</dbReference>
<dbReference type="Gene3D" id="1.10.3290.10">
    <property type="entry name" value="Fido-like domain"/>
    <property type="match status" value="1"/>
</dbReference>
<evidence type="ECO:0000313" key="2">
    <source>
        <dbReference type="EMBL" id="MDK3075939.1"/>
    </source>
</evidence>
<reference evidence="2 3" key="1">
    <citation type="submission" date="2023-05" db="EMBL/GenBank/DDBJ databases">
        <title>Sedimentitalea sp. nov. JM2-8.</title>
        <authorList>
            <person name="Huang J."/>
        </authorList>
    </citation>
    <scope>NUCLEOTIDE SEQUENCE [LARGE SCALE GENOMIC DNA]</scope>
    <source>
        <strain evidence="2 3">JM2-8</strain>
    </source>
</reference>
<dbReference type="Proteomes" id="UP001227126">
    <property type="component" value="Unassembled WGS sequence"/>
</dbReference>
<proteinExistence type="predicted"/>
<keyword evidence="3" id="KW-1185">Reference proteome</keyword>
<evidence type="ECO:0000313" key="3">
    <source>
        <dbReference type="Proteomes" id="UP001227126"/>
    </source>
</evidence>
<gene>
    <name evidence="2" type="ORF">QO034_23105</name>
</gene>
<dbReference type="SUPFAM" id="SSF140931">
    <property type="entry name" value="Fic-like"/>
    <property type="match status" value="1"/>
</dbReference>
<sequence length="517" mass="57497">MATPQEKLAEALEALKALQDGGSVAIRSTDLSRLHRERLLKNGFLQEVMKGWYIPARPDETAGESTAWYAAFWPFCAAYLRTRFKDEWCLSPEQSLALHAGNQTVPRQLSVRAPKGGNKPTALPFETSLFDIRASLPSERDIIEKDGLRVYAMPAALTEVSPAFFQNHAVDARAALASIKDASEVLALLLEGGHTTIAGRLAGAFRNIGRNRIADDILSAMRAAGYDVREQDPFETQLSIQLPRREVSPYAGRMRLMWGDMRERIIERFPEAPGKPNDIDAYLKRVSDAYVTDAYHSLSIEGYRVSPALIERVKSGDWNPESDERDREHRDALAARGYWLAYQEVLKSLEVVLRGENPGTVADEDHGSWYRALFAPSVTAGILRPADLAGYRSGSVYIRRSMHVPPSSESVRDAMPLFFELLAEETDPAVRVVLGHFIFVYIHPYTDGNGRMGRFLMNIMLGAGGYPWTVVPVERRAAYMAALEDASVRQDIVPFADILGDLVKAAMEGKQQATLPT</sequence>
<dbReference type="InterPro" id="IPR003812">
    <property type="entry name" value="Fido"/>
</dbReference>
<protein>
    <submittedName>
        <fullName evidence="2">Fic family protein</fullName>
    </submittedName>
</protein>
<dbReference type="PROSITE" id="PS51459">
    <property type="entry name" value="FIDO"/>
    <property type="match status" value="1"/>
</dbReference>
<dbReference type="EMBL" id="JASNJE010000071">
    <property type="protein sequence ID" value="MDK3075939.1"/>
    <property type="molecule type" value="Genomic_DNA"/>
</dbReference>
<dbReference type="PANTHER" id="PTHR13504:SF38">
    <property type="entry name" value="FIDO DOMAIN-CONTAINING PROTEIN"/>
    <property type="match status" value="1"/>
</dbReference>
<organism evidence="2 3">
    <name type="scientific">Sedimentitalea xiamensis</name>
    <dbReference type="NCBI Taxonomy" id="3050037"/>
    <lineage>
        <taxon>Bacteria</taxon>
        <taxon>Pseudomonadati</taxon>
        <taxon>Pseudomonadota</taxon>
        <taxon>Alphaproteobacteria</taxon>
        <taxon>Rhodobacterales</taxon>
        <taxon>Paracoccaceae</taxon>
        <taxon>Sedimentitalea</taxon>
    </lineage>
</organism>
<comment type="caution">
    <text evidence="2">The sequence shown here is derived from an EMBL/GenBank/DDBJ whole genome shotgun (WGS) entry which is preliminary data.</text>
</comment>
<dbReference type="RefSeq" id="WP_284487846.1">
    <property type="nucleotide sequence ID" value="NZ_JASNJE010000071.1"/>
</dbReference>
<dbReference type="InterPro" id="IPR036597">
    <property type="entry name" value="Fido-like_dom_sf"/>
</dbReference>
<dbReference type="Pfam" id="PF02661">
    <property type="entry name" value="Fic"/>
    <property type="match status" value="1"/>
</dbReference>